<dbReference type="Pfam" id="PF11827">
    <property type="entry name" value="DUF3347"/>
    <property type="match status" value="1"/>
</dbReference>
<dbReference type="EMBL" id="CP017141">
    <property type="protein sequence ID" value="AOM75733.1"/>
    <property type="molecule type" value="Genomic_DNA"/>
</dbReference>
<dbReference type="KEGG" id="psty:BFS30_00235"/>
<name>A0A1D7QAN7_9SPHI</name>
<feature type="domain" description="DUF3347" evidence="3">
    <location>
        <begin position="61"/>
        <end position="138"/>
    </location>
</feature>
<gene>
    <name evidence="4" type="ORF">BFS30_00235</name>
</gene>
<dbReference type="RefSeq" id="WP_069377431.1">
    <property type="nucleotide sequence ID" value="NZ_CP017141.1"/>
</dbReference>
<feature type="chain" id="PRO_5009098241" description="DUF3347 domain-containing protein" evidence="2">
    <location>
        <begin position="19"/>
        <end position="184"/>
    </location>
</feature>
<keyword evidence="2" id="KW-0732">Signal</keyword>
<organism evidence="4 5">
    <name type="scientific">Pedobacter steynii</name>
    <dbReference type="NCBI Taxonomy" id="430522"/>
    <lineage>
        <taxon>Bacteria</taxon>
        <taxon>Pseudomonadati</taxon>
        <taxon>Bacteroidota</taxon>
        <taxon>Sphingobacteriia</taxon>
        <taxon>Sphingobacteriales</taxon>
        <taxon>Sphingobacteriaceae</taxon>
        <taxon>Pedobacter</taxon>
    </lineage>
</organism>
<evidence type="ECO:0000256" key="2">
    <source>
        <dbReference type="SAM" id="SignalP"/>
    </source>
</evidence>
<feature type="signal peptide" evidence="2">
    <location>
        <begin position="1"/>
        <end position="18"/>
    </location>
</feature>
<proteinExistence type="predicted"/>
<dbReference type="InterPro" id="IPR021782">
    <property type="entry name" value="DUF3347"/>
</dbReference>
<keyword evidence="5" id="KW-1185">Reference proteome</keyword>
<dbReference type="PROSITE" id="PS51257">
    <property type="entry name" value="PROKAR_LIPOPROTEIN"/>
    <property type="match status" value="1"/>
</dbReference>
<protein>
    <recommendedName>
        <fullName evidence="3">DUF3347 domain-containing protein</fullName>
    </recommendedName>
</protein>
<dbReference type="AlphaFoldDB" id="A0A1D7QAN7"/>
<feature type="region of interest" description="Disordered" evidence="1">
    <location>
        <begin position="24"/>
        <end position="45"/>
    </location>
</feature>
<evidence type="ECO:0000259" key="3">
    <source>
        <dbReference type="Pfam" id="PF11827"/>
    </source>
</evidence>
<evidence type="ECO:0000313" key="4">
    <source>
        <dbReference type="EMBL" id="AOM75733.1"/>
    </source>
</evidence>
<accession>A0A1D7QAN7</accession>
<sequence>MKTVRNLAFTIATVTLFAACGNTQKPAEESHDGHDHAKESAAGTTATAGGVSLKDDRLNAVYPHYLKLSTALIAGDVAEAKVAAQAVELGAKELGNGAALLALTSKISNASDLEVQRTAFAALSADFIERVKASGVNSGEIYVEYCPMAMNDKGASWLSNDKDIKNPYYGASMLTCGEVKETIK</sequence>
<dbReference type="Proteomes" id="UP000094313">
    <property type="component" value="Chromosome"/>
</dbReference>
<dbReference type="OrthoDB" id="5513217at2"/>
<evidence type="ECO:0000256" key="1">
    <source>
        <dbReference type="SAM" id="MobiDB-lite"/>
    </source>
</evidence>
<reference evidence="4 5" key="1">
    <citation type="submission" date="2016-08" db="EMBL/GenBank/DDBJ databases">
        <authorList>
            <person name="Seilhamer J.J."/>
        </authorList>
    </citation>
    <scope>NUCLEOTIDE SEQUENCE [LARGE SCALE GENOMIC DNA]</scope>
    <source>
        <strain evidence="4 5">DX4</strain>
    </source>
</reference>
<feature type="compositionally biased region" description="Basic and acidic residues" evidence="1">
    <location>
        <begin position="26"/>
        <end position="39"/>
    </location>
</feature>
<evidence type="ECO:0000313" key="5">
    <source>
        <dbReference type="Proteomes" id="UP000094313"/>
    </source>
</evidence>